<keyword evidence="4 11" id="KW-0677">Repeat</keyword>
<dbReference type="SUPFAM" id="SSF47874">
    <property type="entry name" value="Annexin"/>
    <property type="match status" value="1"/>
</dbReference>
<dbReference type="GO" id="GO:0005737">
    <property type="term" value="C:cytoplasm"/>
    <property type="evidence" value="ECO:0007669"/>
    <property type="project" value="TreeGrafter"/>
</dbReference>
<reference evidence="12 13" key="1">
    <citation type="submission" date="2024-01" db="EMBL/GenBank/DDBJ databases">
        <title>The genome of the rayed Mediterranean limpet Patella caerulea (Linnaeus, 1758).</title>
        <authorList>
            <person name="Anh-Thu Weber A."/>
            <person name="Halstead-Nussloch G."/>
        </authorList>
    </citation>
    <scope>NUCLEOTIDE SEQUENCE [LARGE SCALE GENOMIC DNA]</scope>
    <source>
        <strain evidence="12">AATW-2023a</strain>
        <tissue evidence="12">Whole specimen</tissue>
    </source>
</reference>
<dbReference type="InterPro" id="IPR037104">
    <property type="entry name" value="Annexin_sf"/>
</dbReference>
<dbReference type="PROSITE" id="PS00223">
    <property type="entry name" value="ANNEXIN_1"/>
    <property type="match status" value="2"/>
</dbReference>
<dbReference type="GO" id="GO:0012506">
    <property type="term" value="C:vesicle membrane"/>
    <property type="evidence" value="ECO:0007669"/>
    <property type="project" value="TreeGrafter"/>
</dbReference>
<dbReference type="Proteomes" id="UP001347796">
    <property type="component" value="Unassembled WGS sequence"/>
</dbReference>
<dbReference type="SMART" id="SM00335">
    <property type="entry name" value="ANX"/>
    <property type="match status" value="4"/>
</dbReference>
<comment type="function">
    <text evidence="8">Calcium/phospholipid-binding protein which promotes membrane fusion and is involved in exocytosis.</text>
</comment>
<evidence type="ECO:0000256" key="4">
    <source>
        <dbReference type="ARBA" id="ARBA00022737"/>
    </source>
</evidence>
<proteinExistence type="inferred from homology"/>
<dbReference type="GO" id="GO:0043657">
    <property type="term" value="C:host cell"/>
    <property type="evidence" value="ECO:0007669"/>
    <property type="project" value="UniProtKB-SubCell"/>
</dbReference>
<dbReference type="InterPro" id="IPR001464">
    <property type="entry name" value="Annexin"/>
</dbReference>
<comment type="similarity">
    <text evidence="3 11">Belongs to the annexin family.</text>
</comment>
<dbReference type="GO" id="GO:0005576">
    <property type="term" value="C:extracellular region"/>
    <property type="evidence" value="ECO:0007669"/>
    <property type="project" value="UniProtKB-SubCell"/>
</dbReference>
<comment type="domain">
    <text evidence="11">A pair of annexin repeats may form one binding site for calcium and phospholipid.</text>
</comment>
<protein>
    <recommendedName>
        <fullName evidence="11">Annexin</fullName>
    </recommendedName>
</protein>
<dbReference type="EMBL" id="JAZGQO010000008">
    <property type="protein sequence ID" value="KAK6179362.1"/>
    <property type="molecule type" value="Genomic_DNA"/>
</dbReference>
<dbReference type="GO" id="GO:0001786">
    <property type="term" value="F:phosphatidylserine binding"/>
    <property type="evidence" value="ECO:0007669"/>
    <property type="project" value="TreeGrafter"/>
</dbReference>
<dbReference type="PROSITE" id="PS51897">
    <property type="entry name" value="ANNEXIN_2"/>
    <property type="match status" value="4"/>
</dbReference>
<dbReference type="GO" id="GO:0005886">
    <property type="term" value="C:plasma membrane"/>
    <property type="evidence" value="ECO:0007669"/>
    <property type="project" value="TreeGrafter"/>
</dbReference>
<comment type="subcellular location">
    <subcellularLocation>
        <location evidence="1">Host cell</location>
    </subcellularLocation>
    <subcellularLocation>
        <location evidence="2">Secreted</location>
        <location evidence="2">Extracellular exosome</location>
    </subcellularLocation>
    <subcellularLocation>
        <location evidence="10">Tegument</location>
    </subcellularLocation>
</comment>
<evidence type="ECO:0000256" key="10">
    <source>
        <dbReference type="ARBA" id="ARBA00060393"/>
    </source>
</evidence>
<dbReference type="InterPro" id="IPR018502">
    <property type="entry name" value="Annexin_repeat"/>
</dbReference>
<keyword evidence="5 11" id="KW-0106">Calcium</keyword>
<dbReference type="FunFam" id="1.10.220.10:FF:000001">
    <property type="entry name" value="Annexin"/>
    <property type="match status" value="1"/>
</dbReference>
<dbReference type="InterPro" id="IPR018252">
    <property type="entry name" value="Annexin_repeat_CS"/>
</dbReference>
<evidence type="ECO:0000256" key="2">
    <source>
        <dbReference type="ARBA" id="ARBA00004550"/>
    </source>
</evidence>
<dbReference type="GO" id="GO:0005509">
    <property type="term" value="F:calcium ion binding"/>
    <property type="evidence" value="ECO:0007669"/>
    <property type="project" value="InterPro"/>
</dbReference>
<dbReference type="PRINTS" id="PR00196">
    <property type="entry name" value="ANNEXIN"/>
</dbReference>
<sequence>MPGTIVANDDFDPVGVTECLRKAMKGFGTDEDQIISTLVNHDNAQRQEISTAFKAAYGKDLIDELKSELRGDLEDVTVALMTPPRVYDARELHNALSGAGTTESTLIEIMCTRTNDEINEIKEKYKEEFESELEDDLKSDTSGYFERLMVSLCAAGREENTDVDYDRAIADATAFHEAGAGAWGTEEAEMNAILCLRSLPQLRQIIVNYEEFTGTTIEESIKNECSGTLQNGYLAIVQSAKDTPAFFARKLKECFAGLGTNDNDLIRIVVSRSEIDLADIRDSYESIYEIPLVDAIADECGGDYKKMLQAVVNPQ</sequence>
<dbReference type="FunFam" id="1.10.220.10:FF:000002">
    <property type="entry name" value="Annexin"/>
    <property type="match status" value="1"/>
</dbReference>
<evidence type="ECO:0000313" key="12">
    <source>
        <dbReference type="EMBL" id="KAK6179362.1"/>
    </source>
</evidence>
<evidence type="ECO:0000256" key="7">
    <source>
        <dbReference type="ARBA" id="ARBA00023302"/>
    </source>
</evidence>
<evidence type="ECO:0000256" key="6">
    <source>
        <dbReference type="ARBA" id="ARBA00023216"/>
    </source>
</evidence>
<accession>A0AAN8JLU6</accession>
<evidence type="ECO:0000256" key="8">
    <source>
        <dbReference type="ARBA" id="ARBA00037210"/>
    </source>
</evidence>
<dbReference type="GO" id="GO:0005634">
    <property type="term" value="C:nucleus"/>
    <property type="evidence" value="ECO:0007669"/>
    <property type="project" value="TreeGrafter"/>
</dbReference>
<dbReference type="GO" id="GO:0005544">
    <property type="term" value="F:calcium-dependent phospholipid binding"/>
    <property type="evidence" value="ECO:0007669"/>
    <property type="project" value="UniProtKB-KW"/>
</dbReference>
<dbReference type="PANTHER" id="PTHR10502">
    <property type="entry name" value="ANNEXIN"/>
    <property type="match status" value="1"/>
</dbReference>
<dbReference type="FunFam" id="1.10.220.10:FF:000003">
    <property type="entry name" value="Annexin"/>
    <property type="match status" value="1"/>
</dbReference>
<evidence type="ECO:0000256" key="9">
    <source>
        <dbReference type="ARBA" id="ARBA00059330"/>
    </source>
</evidence>
<organism evidence="12 13">
    <name type="scientific">Patella caerulea</name>
    <name type="common">Rayed Mediterranean limpet</name>
    <dbReference type="NCBI Taxonomy" id="87958"/>
    <lineage>
        <taxon>Eukaryota</taxon>
        <taxon>Metazoa</taxon>
        <taxon>Spiralia</taxon>
        <taxon>Lophotrochozoa</taxon>
        <taxon>Mollusca</taxon>
        <taxon>Gastropoda</taxon>
        <taxon>Patellogastropoda</taxon>
        <taxon>Patelloidea</taxon>
        <taxon>Patellidae</taxon>
        <taxon>Patella</taxon>
    </lineage>
</organism>
<gene>
    <name evidence="12" type="ORF">SNE40_011743</name>
</gene>
<comment type="caution">
    <text evidence="12">The sequence shown here is derived from an EMBL/GenBank/DDBJ whole genome shotgun (WGS) entry which is preliminary data.</text>
</comment>
<evidence type="ECO:0000256" key="1">
    <source>
        <dbReference type="ARBA" id="ARBA00004340"/>
    </source>
</evidence>
<dbReference type="PANTHER" id="PTHR10502:SF239">
    <property type="entry name" value="ANNEXIN A7"/>
    <property type="match status" value="1"/>
</dbReference>
<comment type="function">
    <text evidence="9">Involved in reproduction of the worm. Involved in host-parasite interaction. Delivered into the host cell by means of parasite exosomes. Binds to acidic phospholipid membranes in a calcium-dependent manner in vitro. Causes aggregation of liposomes in the presence of calcium, but not in its absence. Likely to promote membrane fusion. May provide structural integrity within the tegument.</text>
</comment>
<evidence type="ECO:0000256" key="3">
    <source>
        <dbReference type="ARBA" id="ARBA00007831"/>
    </source>
</evidence>
<evidence type="ECO:0000256" key="5">
    <source>
        <dbReference type="ARBA" id="ARBA00022837"/>
    </source>
</evidence>
<dbReference type="Gene3D" id="1.10.220.10">
    <property type="entry name" value="Annexin"/>
    <property type="match status" value="4"/>
</dbReference>
<evidence type="ECO:0000313" key="13">
    <source>
        <dbReference type="Proteomes" id="UP001347796"/>
    </source>
</evidence>
<name>A0AAN8JLU6_PATCE</name>
<dbReference type="Pfam" id="PF00191">
    <property type="entry name" value="Annexin"/>
    <property type="match status" value="4"/>
</dbReference>
<dbReference type="FunFam" id="1.10.220.10:FF:000004">
    <property type="entry name" value="Annexin"/>
    <property type="match status" value="1"/>
</dbReference>
<keyword evidence="7 11" id="KW-0111">Calcium/phospholipid-binding</keyword>
<dbReference type="AlphaFoldDB" id="A0AAN8JLU6"/>
<keyword evidence="6 11" id="KW-0041">Annexin</keyword>
<evidence type="ECO:0000256" key="11">
    <source>
        <dbReference type="RuleBase" id="RU003540"/>
    </source>
</evidence>
<keyword evidence="13" id="KW-1185">Reference proteome</keyword>